<accession>A0A4C1W3Y9</accession>
<sequence>MSTREEAAVCYSNYIGYKDVIYIQKFDSGYSSSRGHPPQLLLTLDVKADALICINAPRTAAAPGRRLPVEQL</sequence>
<dbReference type="EMBL" id="BGZK01000466">
    <property type="protein sequence ID" value="GBP45209.1"/>
    <property type="molecule type" value="Genomic_DNA"/>
</dbReference>
<proteinExistence type="predicted"/>
<reference evidence="1 2" key="1">
    <citation type="journal article" date="2019" name="Commun. Biol.">
        <title>The bagworm genome reveals a unique fibroin gene that provides high tensile strength.</title>
        <authorList>
            <person name="Kono N."/>
            <person name="Nakamura H."/>
            <person name="Ohtoshi R."/>
            <person name="Tomita M."/>
            <person name="Numata K."/>
            <person name="Arakawa K."/>
        </authorList>
    </citation>
    <scope>NUCLEOTIDE SEQUENCE [LARGE SCALE GENOMIC DNA]</scope>
</reference>
<evidence type="ECO:0000313" key="2">
    <source>
        <dbReference type="Proteomes" id="UP000299102"/>
    </source>
</evidence>
<keyword evidence="2" id="KW-1185">Reference proteome</keyword>
<organism evidence="1 2">
    <name type="scientific">Eumeta variegata</name>
    <name type="common">Bagworm moth</name>
    <name type="synonym">Eumeta japonica</name>
    <dbReference type="NCBI Taxonomy" id="151549"/>
    <lineage>
        <taxon>Eukaryota</taxon>
        <taxon>Metazoa</taxon>
        <taxon>Ecdysozoa</taxon>
        <taxon>Arthropoda</taxon>
        <taxon>Hexapoda</taxon>
        <taxon>Insecta</taxon>
        <taxon>Pterygota</taxon>
        <taxon>Neoptera</taxon>
        <taxon>Endopterygota</taxon>
        <taxon>Lepidoptera</taxon>
        <taxon>Glossata</taxon>
        <taxon>Ditrysia</taxon>
        <taxon>Tineoidea</taxon>
        <taxon>Psychidae</taxon>
        <taxon>Oiketicinae</taxon>
        <taxon>Eumeta</taxon>
    </lineage>
</organism>
<gene>
    <name evidence="1" type="ORF">EVAR_25915_1</name>
</gene>
<name>A0A4C1W3Y9_EUMVA</name>
<comment type="caution">
    <text evidence="1">The sequence shown here is derived from an EMBL/GenBank/DDBJ whole genome shotgun (WGS) entry which is preliminary data.</text>
</comment>
<evidence type="ECO:0000313" key="1">
    <source>
        <dbReference type="EMBL" id="GBP45209.1"/>
    </source>
</evidence>
<dbReference type="Proteomes" id="UP000299102">
    <property type="component" value="Unassembled WGS sequence"/>
</dbReference>
<dbReference type="AlphaFoldDB" id="A0A4C1W3Y9"/>
<protein>
    <submittedName>
        <fullName evidence="1">Uncharacterized protein</fullName>
    </submittedName>
</protein>